<dbReference type="RefSeq" id="WP_044050620.1">
    <property type="nucleotide sequence ID" value="NZ_CP003984.1"/>
</dbReference>
<name>A0AAN0RKR4_9RHOB</name>
<protein>
    <submittedName>
        <fullName evidence="2">Transporter, periplasmic binding protein</fullName>
    </submittedName>
</protein>
<dbReference type="PANTHER" id="PTHR42941">
    <property type="entry name" value="SLL1037 PROTEIN"/>
    <property type="match status" value="1"/>
</dbReference>
<keyword evidence="1" id="KW-1133">Transmembrane helix</keyword>
<gene>
    <name evidence="2" type="ORF">RCA23_c24860</name>
</gene>
<keyword evidence="1" id="KW-0472">Membrane</keyword>
<dbReference type="PANTHER" id="PTHR42941:SF1">
    <property type="entry name" value="SLL1037 PROTEIN"/>
    <property type="match status" value="1"/>
</dbReference>
<dbReference type="Pfam" id="PF16868">
    <property type="entry name" value="NMT1_3"/>
    <property type="match status" value="1"/>
</dbReference>
<dbReference type="AlphaFoldDB" id="A0AAN0RKR4"/>
<reference evidence="2 3" key="1">
    <citation type="journal article" date="2014" name="ISME J.">
        <title>Adaptation of an abundant Roseobacter RCA organism to pelagic systems revealed by genomic and transcriptomic analyses.</title>
        <authorList>
            <person name="Voget S."/>
            <person name="Wemheuer B."/>
            <person name="Brinkhoff T."/>
            <person name="Vollmers J."/>
            <person name="Dietrich S."/>
            <person name="Giebel H.A."/>
            <person name="Beardsley C."/>
            <person name="Sardemann C."/>
            <person name="Bakenhus I."/>
            <person name="Billerbeck S."/>
            <person name="Daniel R."/>
            <person name="Simon M."/>
        </authorList>
    </citation>
    <scope>NUCLEOTIDE SEQUENCE [LARGE SCALE GENOMIC DNA]</scope>
    <source>
        <strain evidence="2 3">RCA23</strain>
    </source>
</reference>
<dbReference type="InterPro" id="IPR011852">
    <property type="entry name" value="TRAP_TAXI"/>
</dbReference>
<evidence type="ECO:0000313" key="3">
    <source>
        <dbReference type="Proteomes" id="UP000028680"/>
    </source>
</evidence>
<organism evidence="2 3">
    <name type="scientific">Planktomarina temperata RCA23</name>
    <dbReference type="NCBI Taxonomy" id="666509"/>
    <lineage>
        <taxon>Bacteria</taxon>
        <taxon>Pseudomonadati</taxon>
        <taxon>Pseudomonadota</taxon>
        <taxon>Alphaproteobacteria</taxon>
        <taxon>Rhodobacterales</taxon>
        <taxon>Paracoccaceae</taxon>
        <taxon>Planktomarina</taxon>
    </lineage>
</organism>
<dbReference type="Gene3D" id="3.40.190.10">
    <property type="entry name" value="Periplasmic binding protein-like II"/>
    <property type="match status" value="2"/>
</dbReference>
<dbReference type="Proteomes" id="UP000028680">
    <property type="component" value="Chromosome"/>
</dbReference>
<feature type="transmembrane region" description="Helical" evidence="1">
    <location>
        <begin position="320"/>
        <end position="341"/>
    </location>
</feature>
<dbReference type="SUPFAM" id="SSF53850">
    <property type="entry name" value="Periplasmic binding protein-like II"/>
    <property type="match status" value="1"/>
</dbReference>
<evidence type="ECO:0000313" key="2">
    <source>
        <dbReference type="EMBL" id="AII88008.1"/>
    </source>
</evidence>
<evidence type="ECO:0000256" key="1">
    <source>
        <dbReference type="SAM" id="Phobius"/>
    </source>
</evidence>
<dbReference type="KEGG" id="ptp:RCA23_c24860"/>
<accession>A0AAN0RKR4</accession>
<keyword evidence="1" id="KW-0812">Transmembrane</keyword>
<proteinExistence type="predicted"/>
<feature type="transmembrane region" description="Helical" evidence="1">
    <location>
        <begin position="7"/>
        <end position="25"/>
    </location>
</feature>
<keyword evidence="3" id="KW-1185">Reference proteome</keyword>
<sequence>MILTRKFFVGISIAILILIFFYLSMPPREITIYVAPGGTHLDTAEIYKPKFAARGLTLNIQKRSDIANIKSHVGQANGEPTIGFSGTALTSADLPNIRAAGVTTIMPMFVFVKSEFADGRLSDLNGKQVCLPPAQSITTLMALEVLTAYGISDDNSKINYFGLQDLLKSLKSGSCDAGIIILATDSQIIKDLTTNSDLSILDFPDSRAISTKVENTEEVIIPIGAFDSINQLPKKNIRLIGVPNTVIFRSDLDPEIIYALLQIMKESHAAATMVTKAFDFPKPAQQLLIEDDTVKNFYENGLPWSSRALPFWLSSLLNKYSVILVFLITISIAFNQVLNYFNWGGYLLRTFSKKTQD</sequence>
<dbReference type="EMBL" id="CP003984">
    <property type="protein sequence ID" value="AII88008.1"/>
    <property type="molecule type" value="Genomic_DNA"/>
</dbReference>